<dbReference type="InterPro" id="IPR013534">
    <property type="entry name" value="Starch_synth_cat_dom"/>
</dbReference>
<dbReference type="GO" id="GO:0009277">
    <property type="term" value="C:fungal-type cell wall"/>
    <property type="evidence" value="ECO:0007669"/>
    <property type="project" value="TreeGrafter"/>
</dbReference>
<dbReference type="EC" id="2.4.1.183" evidence="2"/>
<comment type="similarity">
    <text evidence="1">Belongs to the glycosyltransferase group 1 family.</text>
</comment>
<sequence>MFTLLSLIFTLGLGGRLAHSLRYDPQYEAYNLNQNASAVHPLDYYGEWEGHNYTTSPQNWRFPVYTLFLDRFVNGNPSNDNANGTVFEQDITSTQMRHGGDIQGVIDSLDYIQGMGIKAIYIAGSPFINQPWQSDSYSPLDLTLLDAHFGNISEWRRAIDEIHARDMYVLLDNTVATMGDLLGFEGYLNESTPFAPEEHKTVWKSSRRYLDFDIGTDYNETCKFPRFWNETGMPIDQIYADQFKGCYDSDFDQFGDTEAFGVYPDYRRQITKFASVQDRLREWVPSVREKLEHFSCMTIKMLDIDGFRYDKAIQVTADASGNFSAALRNCARSVGKKNFFIPGEITGGNTIGSVYLGRGRQYDQWVRNATEAVMLTNASDPKYFLREDQQIALDAAAFSYSVYRYMTRFLGMDGNLEAGFDLPKNWAAAWEQMLWTNDFVNADTGVVDPRHMFGVTNQDVFRWPGIRQGVERMLLGQFITTLVLPGIPLVLWGEEQSFNVLDSTSDNYIFGRQAMSPSPAWYLHGCYAGSSTQYYNMPLESTLHGCEEVKNSWDHRDPSAPVRTIMKSLFHLREQFPVLNDGFQLKQLSNQTEYIYLPGSNGTETETGIWSVMRSGFPGAQDYLNDAIPVWLVYHNRNETTKYKFDCKHENKTFLSPWPADTSVKNLLFPHDEIKSFKESGTKLFINDSQVFNGCPPSIELGPYEFRAYVPSEFFVPPPPMIIKFTPGHDTPILAKGDGPTSVEISFHFSAAMSCDKLTSSIMINSTTATGKPPTIDPDSVECKKLQEAEGERVPYIGALATAWTWTATLKDVSDGVHLITVVNATTADKGSFTNSKDSFLLRVGKENNPIVFPTTANYSTSLLSSDEGGKVWITQQAPGADMWRYSLNWGSSWSNWERYTPGNITLAPQHWEGEKHQDWEGHHVQVQYFSRLLGSSSIMQHGDSGFDRVRRFPHLWVNGKFNQYGFDAGYRNQLHHTADGQWEWHYMDEWPSTLQLNVWGMNGDGQPDQTFIFGDVDKDWVLDRMPPSAMAPTVINVTDGPAHPYMSYRFVLQDSNLGYQLVPQGDRRYQIAFYFIMWVAPIITGLCAVFFFIGAFYKVKVVEKGIKKPAMTLAGVMDKTKAKMKARSRRGSMSSNNSEFDGAVGLSDLPPKRRTVLIATVEYNIDDWNIKVKIGGLGVMAQLMGKALGHQDLIWVVPCVGDIKYPDIPEEHAEPMTVDILDAPYQVMVSYHQVENITYVLLDAPVFRQQTKAEPYPPRMDDIDSAIYYSAWNQCIAQALTRFPVDIYHINDYHGGVAPLYLLPEITIPCCLSLHNAEFQGLWPLRTPEERQEVCGVFGLPNDIVQQYVQFGSVFNLLHAAVSYLRIHQNGFGAVGVSKKYGDRSFARYPIFWGLSQIGQLPNPDPSDMEVWNAGAKLDKDVKIDQEFEKSRGDLRRQAQEWAGLEVNPNAELFVFVGRWSQQKGVDLIADLFPTILEEYPNTQLICVGPTIDLYGKFAALKLSKLMELYPTRVFSKPEFTSLPPYIFSGAEFALIPSRDEPFGLVAVEFGRKGALGVGAKVGGLGQMPGWWYTIESASTTHLLSQFRQAVVAALESKTDVRAKMRAWSAKQRFPVAQWLEGLEKLQGRSIKLHNKNKLKSKKKLNLIPSSSASQRDASPMGRNLTPGVTPTTSMYFGSRPASPSQGWPLPPSRSGSRPGTPEFTGPGFPSTGLHSPGFLGAHSRNVSDANTVMSDAETLTPPRFLGEGSEYSPPNPRRGRIGRHYLPSTASFASVVSVDSIVGGRTDFKLQQVDPFFTDSDGKFISAFEKKLGNLNSKTSISQLCIEEYLVDSERAYFDNMRDVKLGTGHARYDSSAGLVKHKRTSSFGMAYSSAARSKTDFEKSKREEYGLGENYVPPTGLKKLLQRRLGEWPVYAIFLAFGQIIASNSYQITLLTGELGQSANRLYVVASLYLATSIIWGILSRTTKAVYSLSLPWIFYGFAFLLIGVAPFFKDPVARSWVQNVATGFYATGSSSGAIFFAFNFGDEGGSPVTTWIWRACVIQGVQQAYTVMLWFWGSIISGANAGGSQVGQVSALPVLFPVTAFIAILLWACGFILFVGLPDYYRQEADEVPSLYTSLLRRKTTLWFFVAVILQNYFLSSPYGRNWFYLFSSQHLPIWGTLLLTAFFYIGVWAGFLWFFAIVSKRHPWWLPLFALGLGAPRWAQMLWGTSGFGMFLPWAGTPLWSAILGRSLWLWLGLLDTVQNAGIGMILMLTLTRIHVCVAMLFAQVIGSVATIVARATAPNAVGPGDVFPDMSEGLGPALSRAWFWVGLLTQLLICVGYFKFFRKEQINKP</sequence>
<keyword evidence="8" id="KW-1133">Transmembrane helix</keyword>
<feature type="compositionally biased region" description="Polar residues" evidence="7">
    <location>
        <begin position="1668"/>
        <end position="1687"/>
    </location>
</feature>
<evidence type="ECO:0000256" key="9">
    <source>
        <dbReference type="SAM" id="SignalP"/>
    </source>
</evidence>
<dbReference type="CDD" id="cd11323">
    <property type="entry name" value="AmyAc_AGS"/>
    <property type="match status" value="1"/>
</dbReference>
<evidence type="ECO:0000256" key="2">
    <source>
        <dbReference type="ARBA" id="ARBA00012688"/>
    </source>
</evidence>
<dbReference type="SUPFAM" id="SSF51445">
    <property type="entry name" value="(Trans)glycosidases"/>
    <property type="match status" value="1"/>
</dbReference>
<evidence type="ECO:0000256" key="7">
    <source>
        <dbReference type="SAM" id="MobiDB-lite"/>
    </source>
</evidence>
<keyword evidence="9" id="KW-0732">Signal</keyword>
<dbReference type="PANTHER" id="PTHR47182">
    <property type="entry name" value="CELL WALL ALPHA-1,3-GLUCAN SYNTHASE AGS1-RELATED"/>
    <property type="match status" value="1"/>
</dbReference>
<dbReference type="CDD" id="cd06174">
    <property type="entry name" value="MFS"/>
    <property type="match status" value="1"/>
</dbReference>
<evidence type="ECO:0000259" key="10">
    <source>
        <dbReference type="SMART" id="SM00642"/>
    </source>
</evidence>
<keyword evidence="3" id="KW-0328">Glycosyltransferase</keyword>
<dbReference type="FunFam" id="3.40.50.2000:FF:000058">
    <property type="entry name" value="Alpha-1,3-glucan synthase Ags1"/>
    <property type="match status" value="1"/>
</dbReference>
<keyword evidence="5" id="KW-0961">Cell wall biogenesis/degradation</keyword>
<feature type="transmembrane region" description="Helical" evidence="8">
    <location>
        <begin position="2265"/>
        <end position="2287"/>
    </location>
</feature>
<dbReference type="GO" id="GO:0070600">
    <property type="term" value="P:fungal-type cell wall (1-&gt;3)-alpha-glucan biosynthetic process"/>
    <property type="evidence" value="ECO:0007669"/>
    <property type="project" value="TreeGrafter"/>
</dbReference>
<keyword evidence="8" id="KW-0472">Membrane</keyword>
<dbReference type="InterPro" id="IPR017853">
    <property type="entry name" value="GH"/>
</dbReference>
<dbReference type="FunFam" id="3.40.50.2000:FF:000052">
    <property type="entry name" value="Alpha-1,3-glucan synthase Ags2"/>
    <property type="match status" value="1"/>
</dbReference>
<dbReference type="FunFam" id="3.20.20.80:FF:000073">
    <property type="entry name" value="Alpha-1,3-glucan synthase Ags2"/>
    <property type="match status" value="1"/>
</dbReference>
<evidence type="ECO:0000256" key="3">
    <source>
        <dbReference type="ARBA" id="ARBA00022676"/>
    </source>
</evidence>
<feature type="chain" id="PRO_5042246636" description="alpha-1,3-glucan synthase" evidence="9">
    <location>
        <begin position="19"/>
        <end position="2339"/>
    </location>
</feature>
<feature type="transmembrane region" description="Helical" evidence="8">
    <location>
        <begin position="2160"/>
        <end position="2186"/>
    </location>
</feature>
<feature type="transmembrane region" description="Helical" evidence="8">
    <location>
        <begin position="1915"/>
        <end position="1935"/>
    </location>
</feature>
<dbReference type="InterPro" id="IPR001296">
    <property type="entry name" value="Glyco_trans_1"/>
</dbReference>
<comment type="caution">
    <text evidence="11">The sequence shown here is derived from an EMBL/GenBank/DDBJ whole genome shotgun (WGS) entry which is preliminary data.</text>
</comment>
<keyword evidence="12" id="KW-1185">Reference proteome</keyword>
<dbReference type="Gene3D" id="3.40.50.2000">
    <property type="entry name" value="Glycogen Phosphorylase B"/>
    <property type="match status" value="2"/>
</dbReference>
<evidence type="ECO:0000256" key="5">
    <source>
        <dbReference type="ARBA" id="ARBA00023316"/>
    </source>
</evidence>
<comment type="catalytic activity">
    <reaction evidence="6">
        <text>[(1-&gt;3)-alpha-D-glucosyl](n) + UDP-alpha-D-glucose = [(1-&gt;3)-alpha-D-glucosyl](n+1) + UDP + H(+)</text>
        <dbReference type="Rhea" id="RHEA:19749"/>
        <dbReference type="Rhea" id="RHEA-COMP:11150"/>
        <dbReference type="Rhea" id="RHEA-COMP:11151"/>
        <dbReference type="ChEBI" id="CHEBI:15378"/>
        <dbReference type="ChEBI" id="CHEBI:28100"/>
        <dbReference type="ChEBI" id="CHEBI:58223"/>
        <dbReference type="ChEBI" id="CHEBI:58885"/>
        <dbReference type="EC" id="2.4.1.183"/>
    </reaction>
</comment>
<reference evidence="11" key="1">
    <citation type="journal article" date="2023" name="Mol. Phylogenet. Evol.">
        <title>Genome-scale phylogeny and comparative genomics of the fungal order Sordariales.</title>
        <authorList>
            <person name="Hensen N."/>
            <person name="Bonometti L."/>
            <person name="Westerberg I."/>
            <person name="Brannstrom I.O."/>
            <person name="Guillou S."/>
            <person name="Cros-Aarteil S."/>
            <person name="Calhoun S."/>
            <person name="Haridas S."/>
            <person name="Kuo A."/>
            <person name="Mondo S."/>
            <person name="Pangilinan J."/>
            <person name="Riley R."/>
            <person name="LaButti K."/>
            <person name="Andreopoulos B."/>
            <person name="Lipzen A."/>
            <person name="Chen C."/>
            <person name="Yan M."/>
            <person name="Daum C."/>
            <person name="Ng V."/>
            <person name="Clum A."/>
            <person name="Steindorff A."/>
            <person name="Ohm R.A."/>
            <person name="Martin F."/>
            <person name="Silar P."/>
            <person name="Natvig D.O."/>
            <person name="Lalanne C."/>
            <person name="Gautier V."/>
            <person name="Ament-Velasquez S.L."/>
            <person name="Kruys A."/>
            <person name="Hutchinson M.I."/>
            <person name="Powell A.J."/>
            <person name="Barry K."/>
            <person name="Miller A.N."/>
            <person name="Grigoriev I.V."/>
            <person name="Debuchy R."/>
            <person name="Gladieux P."/>
            <person name="Hiltunen Thoren M."/>
            <person name="Johannesson H."/>
        </authorList>
    </citation>
    <scope>NUCLEOTIDE SEQUENCE</scope>
    <source>
        <strain evidence="11">CBS 118394</strain>
    </source>
</reference>
<dbReference type="Pfam" id="PF26111">
    <property type="entry name" value="Ig_Mok13"/>
    <property type="match status" value="1"/>
</dbReference>
<keyword evidence="8" id="KW-0812">Transmembrane</keyword>
<feature type="transmembrane region" description="Helical" evidence="8">
    <location>
        <begin position="1947"/>
        <end position="1966"/>
    </location>
</feature>
<dbReference type="InterPro" id="IPR006047">
    <property type="entry name" value="GH13_cat_dom"/>
</dbReference>
<feature type="transmembrane region" description="Helical" evidence="8">
    <location>
        <begin position="2040"/>
        <end position="2063"/>
    </location>
</feature>
<feature type="transmembrane region" description="Helical" evidence="8">
    <location>
        <begin position="2008"/>
        <end position="2028"/>
    </location>
</feature>
<feature type="region of interest" description="Disordered" evidence="7">
    <location>
        <begin position="1643"/>
        <end position="1726"/>
    </location>
</feature>
<gene>
    <name evidence="11" type="ORF">B0H66DRAFT_184898</name>
</gene>
<dbReference type="Pfam" id="PF00534">
    <property type="entry name" value="Glycos_transf_1"/>
    <property type="match status" value="1"/>
</dbReference>
<evidence type="ECO:0000256" key="8">
    <source>
        <dbReference type="SAM" id="Phobius"/>
    </source>
</evidence>
<feature type="transmembrane region" description="Helical" evidence="8">
    <location>
        <begin position="2083"/>
        <end position="2109"/>
    </location>
</feature>
<dbReference type="InterPro" id="IPR058654">
    <property type="entry name" value="Mok11-14/Ags1-like_TM"/>
</dbReference>
<dbReference type="InterPro" id="IPR058658">
    <property type="entry name" value="Mok11-13/Ags1-like_Ig_2"/>
</dbReference>
<dbReference type="CDD" id="cd03791">
    <property type="entry name" value="GT5_Glycogen_synthase_DULL1-like"/>
    <property type="match status" value="1"/>
</dbReference>
<feature type="domain" description="Glycosyl hydrolase family 13 catalytic" evidence="10">
    <location>
        <begin position="66"/>
        <end position="519"/>
    </location>
</feature>
<dbReference type="EMBL" id="JAUEDM010000003">
    <property type="protein sequence ID" value="KAK3321955.1"/>
    <property type="molecule type" value="Genomic_DNA"/>
</dbReference>
<accession>A0AAE0IBB7</accession>
<dbReference type="SUPFAM" id="SSF53756">
    <property type="entry name" value="UDP-Glycosyltransferase/glycogen phosphorylase"/>
    <property type="match status" value="1"/>
</dbReference>
<protein>
    <recommendedName>
        <fullName evidence="2">alpha-1,3-glucan synthase</fullName>
        <ecNumber evidence="2">2.4.1.183</ecNumber>
    </recommendedName>
</protein>
<dbReference type="SMART" id="SM00642">
    <property type="entry name" value="Aamy"/>
    <property type="match status" value="1"/>
</dbReference>
<dbReference type="Proteomes" id="UP001283341">
    <property type="component" value="Unassembled WGS sequence"/>
</dbReference>
<dbReference type="Pfam" id="PF26122">
    <property type="entry name" value="CBM_Mok13"/>
    <property type="match status" value="1"/>
</dbReference>
<dbReference type="GO" id="GO:0047657">
    <property type="term" value="F:alpha-1,3-glucan synthase activity"/>
    <property type="evidence" value="ECO:0007669"/>
    <property type="project" value="UniProtKB-EC"/>
</dbReference>
<name>A0AAE0IBB7_9PEZI</name>
<evidence type="ECO:0000256" key="1">
    <source>
        <dbReference type="ARBA" id="ARBA00006122"/>
    </source>
</evidence>
<evidence type="ECO:0000256" key="6">
    <source>
        <dbReference type="ARBA" id="ARBA00048960"/>
    </source>
</evidence>
<feature type="transmembrane region" description="Helical" evidence="8">
    <location>
        <begin position="2307"/>
        <end position="2328"/>
    </location>
</feature>
<dbReference type="InterPro" id="IPR058655">
    <property type="entry name" value="Mok11-14/Ags1-like"/>
</dbReference>
<dbReference type="Pfam" id="PF26114">
    <property type="entry name" value="Ig_2_Mok13"/>
    <property type="match status" value="1"/>
</dbReference>
<dbReference type="Pfam" id="PF26127">
    <property type="entry name" value="12TM_Mok13"/>
    <property type="match status" value="1"/>
</dbReference>
<feature type="transmembrane region" description="Helical" evidence="8">
    <location>
        <begin position="1978"/>
        <end position="1996"/>
    </location>
</feature>
<evidence type="ECO:0000313" key="12">
    <source>
        <dbReference type="Proteomes" id="UP001283341"/>
    </source>
</evidence>
<dbReference type="Gene3D" id="3.20.20.80">
    <property type="entry name" value="Glycosidases"/>
    <property type="match status" value="1"/>
</dbReference>
<dbReference type="Pfam" id="PF00128">
    <property type="entry name" value="Alpha-amylase"/>
    <property type="match status" value="1"/>
</dbReference>
<proteinExistence type="inferred from homology"/>
<keyword evidence="4" id="KW-0808">Transferase</keyword>
<dbReference type="InterPro" id="IPR058659">
    <property type="entry name" value="Mok11-13/Ags1-like_CBM"/>
</dbReference>
<dbReference type="Pfam" id="PF26108">
    <property type="entry name" value="GH_Mok13"/>
    <property type="match status" value="1"/>
</dbReference>
<dbReference type="InterPro" id="IPR058657">
    <property type="entry name" value="Mok11-13/Ags1-like_Ig"/>
</dbReference>
<reference evidence="11" key="2">
    <citation type="submission" date="2023-06" db="EMBL/GenBank/DDBJ databases">
        <authorList>
            <consortium name="Lawrence Berkeley National Laboratory"/>
            <person name="Haridas S."/>
            <person name="Hensen N."/>
            <person name="Bonometti L."/>
            <person name="Westerberg I."/>
            <person name="Brannstrom I.O."/>
            <person name="Guillou S."/>
            <person name="Cros-Aarteil S."/>
            <person name="Calhoun S."/>
            <person name="Kuo A."/>
            <person name="Mondo S."/>
            <person name="Pangilinan J."/>
            <person name="Riley R."/>
            <person name="Labutti K."/>
            <person name="Andreopoulos B."/>
            <person name="Lipzen A."/>
            <person name="Chen C."/>
            <person name="Yanf M."/>
            <person name="Daum C."/>
            <person name="Ng V."/>
            <person name="Clum A."/>
            <person name="Steindorff A."/>
            <person name="Ohm R."/>
            <person name="Martin F."/>
            <person name="Silar P."/>
            <person name="Natvig D."/>
            <person name="Lalanne C."/>
            <person name="Gautier V."/>
            <person name="Ament-Velasquez S.L."/>
            <person name="Kruys A."/>
            <person name="Hutchinson M.I."/>
            <person name="Powell A.J."/>
            <person name="Barry K."/>
            <person name="Miller A.N."/>
            <person name="Grigoriev I.V."/>
            <person name="Debuchy R."/>
            <person name="Gladieux P."/>
            <person name="Thoren M.H."/>
            <person name="Johannesson H."/>
        </authorList>
    </citation>
    <scope>NUCLEOTIDE SEQUENCE</scope>
    <source>
        <strain evidence="11">CBS 118394</strain>
    </source>
</reference>
<feature type="transmembrane region" description="Helical" evidence="8">
    <location>
        <begin position="2130"/>
        <end position="2148"/>
    </location>
</feature>
<feature type="signal peptide" evidence="9">
    <location>
        <begin position="1"/>
        <end position="18"/>
    </location>
</feature>
<feature type="compositionally biased region" description="Low complexity" evidence="7">
    <location>
        <begin position="1694"/>
        <end position="1714"/>
    </location>
</feature>
<feature type="transmembrane region" description="Helical" evidence="8">
    <location>
        <begin position="1072"/>
        <end position="1098"/>
    </location>
</feature>
<evidence type="ECO:0000313" key="11">
    <source>
        <dbReference type="EMBL" id="KAK3321955.1"/>
    </source>
</evidence>
<dbReference type="InterPro" id="IPR058656">
    <property type="entry name" value="Mok11-13/Ags1-like_GH"/>
</dbReference>
<dbReference type="PANTHER" id="PTHR47182:SF2">
    <property type="entry name" value="CELL WALL ALPHA-1,3-GLUCAN SYNTHASE AGS1"/>
    <property type="match status" value="1"/>
</dbReference>
<evidence type="ECO:0000256" key="4">
    <source>
        <dbReference type="ARBA" id="ARBA00022679"/>
    </source>
</evidence>
<dbReference type="Pfam" id="PF08323">
    <property type="entry name" value="Glyco_transf_5"/>
    <property type="match status" value="1"/>
</dbReference>
<feature type="region of interest" description="Disordered" evidence="7">
    <location>
        <begin position="1739"/>
        <end position="1761"/>
    </location>
</feature>
<organism evidence="11 12">
    <name type="scientific">Apodospora peruviana</name>
    <dbReference type="NCBI Taxonomy" id="516989"/>
    <lineage>
        <taxon>Eukaryota</taxon>
        <taxon>Fungi</taxon>
        <taxon>Dikarya</taxon>
        <taxon>Ascomycota</taxon>
        <taxon>Pezizomycotina</taxon>
        <taxon>Sordariomycetes</taxon>
        <taxon>Sordariomycetidae</taxon>
        <taxon>Sordariales</taxon>
        <taxon>Lasiosphaeriaceae</taxon>
        <taxon>Apodospora</taxon>
    </lineage>
</organism>